<evidence type="ECO:0000256" key="4">
    <source>
        <dbReference type="ARBA" id="ARBA00022942"/>
    </source>
</evidence>
<dbReference type="InterPro" id="IPR055443">
    <property type="entry name" value="HEAT_ECM29"/>
</dbReference>
<dbReference type="Proteomes" id="UP001153712">
    <property type="component" value="Chromosome 5"/>
</dbReference>
<evidence type="ECO:0008006" key="10">
    <source>
        <dbReference type="Google" id="ProtNLM"/>
    </source>
</evidence>
<dbReference type="EMBL" id="OU900098">
    <property type="protein sequence ID" value="CAG9861828.1"/>
    <property type="molecule type" value="Genomic_DNA"/>
</dbReference>
<dbReference type="Pfam" id="PF13001">
    <property type="entry name" value="ECM29_N"/>
    <property type="match status" value="1"/>
</dbReference>
<dbReference type="Pfam" id="PF23731">
    <property type="entry name" value="ARM_ECM29_C"/>
    <property type="match status" value="1"/>
</dbReference>
<protein>
    <recommendedName>
        <fullName evidence="10">Proteasome-associated protein ECM29-like protein</fullName>
    </recommendedName>
</protein>
<evidence type="ECO:0000259" key="5">
    <source>
        <dbReference type="Pfam" id="PF13001"/>
    </source>
</evidence>
<dbReference type="OrthoDB" id="16066at2759"/>
<evidence type="ECO:0000256" key="3">
    <source>
        <dbReference type="ARBA" id="ARBA00022737"/>
    </source>
</evidence>
<name>A0A9N9TSW5_PHYSR</name>
<dbReference type="GO" id="GO:0000502">
    <property type="term" value="C:proteasome complex"/>
    <property type="evidence" value="ECO:0007669"/>
    <property type="project" value="UniProtKB-KW"/>
</dbReference>
<feature type="domain" description="Proteasome component Ecm29 N-terminal" evidence="5">
    <location>
        <begin position="11"/>
        <end position="504"/>
    </location>
</feature>
<dbReference type="GO" id="GO:0060090">
    <property type="term" value="F:molecular adaptor activity"/>
    <property type="evidence" value="ECO:0007669"/>
    <property type="project" value="InterPro"/>
</dbReference>
<evidence type="ECO:0000256" key="1">
    <source>
        <dbReference type="ARBA" id="ARBA00004496"/>
    </source>
</evidence>
<dbReference type="GO" id="GO:0005634">
    <property type="term" value="C:nucleus"/>
    <property type="evidence" value="ECO:0007669"/>
    <property type="project" value="TreeGrafter"/>
</dbReference>
<keyword evidence="3" id="KW-0677">Repeat</keyword>
<dbReference type="SUPFAM" id="SSF48371">
    <property type="entry name" value="ARM repeat"/>
    <property type="match status" value="2"/>
</dbReference>
<accession>A0A9N9TSW5</accession>
<dbReference type="GO" id="GO:0036503">
    <property type="term" value="P:ERAD pathway"/>
    <property type="evidence" value="ECO:0007669"/>
    <property type="project" value="TreeGrafter"/>
</dbReference>
<keyword evidence="4" id="KW-0647">Proteasome</keyword>
<keyword evidence="9" id="KW-1185">Reference proteome</keyword>
<dbReference type="InterPro" id="IPR024372">
    <property type="entry name" value="Ecm29_N"/>
</dbReference>
<keyword evidence="2" id="KW-0963">Cytoplasm</keyword>
<feature type="domain" description="ECM29 ARM-like repeats" evidence="6">
    <location>
        <begin position="600"/>
        <end position="784"/>
    </location>
</feature>
<dbReference type="InterPro" id="IPR011989">
    <property type="entry name" value="ARM-like"/>
</dbReference>
<dbReference type="GO" id="GO:0043248">
    <property type="term" value="P:proteasome assembly"/>
    <property type="evidence" value="ECO:0007669"/>
    <property type="project" value="InterPro"/>
</dbReference>
<dbReference type="Pfam" id="PF24492">
    <property type="entry name" value="HEAT_ECM29"/>
    <property type="match status" value="1"/>
</dbReference>
<gene>
    <name evidence="8" type="ORF">PHYEVI_LOCUS8154</name>
</gene>
<evidence type="ECO:0000256" key="2">
    <source>
        <dbReference type="ARBA" id="ARBA00022490"/>
    </source>
</evidence>
<dbReference type="PANTHER" id="PTHR23346:SF19">
    <property type="entry name" value="PROTEASOME ADAPTER AND SCAFFOLD PROTEIN ECM29"/>
    <property type="match status" value="1"/>
</dbReference>
<dbReference type="GO" id="GO:0005737">
    <property type="term" value="C:cytoplasm"/>
    <property type="evidence" value="ECO:0007669"/>
    <property type="project" value="UniProtKB-SubCell"/>
</dbReference>
<reference evidence="8" key="1">
    <citation type="submission" date="2022-01" db="EMBL/GenBank/DDBJ databases">
        <authorList>
            <person name="King R."/>
        </authorList>
    </citation>
    <scope>NUCLEOTIDE SEQUENCE</scope>
</reference>
<sequence length="1826" mass="203979">MAAATDELMLLERVFLRLGSAETDEQLQNILCKFLPPVLLKLSSQQEGVRKKVMELLIHVNKRIKTRPLVQLPIEALLTQYQDPAATSFVTNFTIIYLKSGFPRLPVDKQAELVPIVLNALENKPQSHVDSLLVLIIPVLGKVKVPTDPERIRHLFGLNEKPLIKKNLLEILLDMILLPYSALSPQNDNDSQSSNVSLPVPPGLSEASYKRVSNNNPMKPEELEEIKLGIVKFLSHGVFTNEEILPHLVIAVSDTRFGVANLADTELKKIIGAVDWSSPQTALPLYNLYLGSPGKTAKPDQKKAPANTRIRLKLLSSLCRVTGTGFAFPQCIQIVFDSLYGTNTNTKLKTLALNFVRNIINTASENPLSKVAPVLLSGLQKLIKEGEESLHGQTYTTIGMLAQRFPKIVYHDVALLETYFTNMETANPELRLQIREGVLNLIVAYKYDNIPEECDKDGRLNILFLLIKCKILSDEPMVRFAAVRTLATIFPPNHVSSKYLLLVATGDNKEEVSTEAFKSLYGTNRKFDVDLSKEKISMPSFEEIIHYVSTEAEATLKAKNKCFAVGNHLLPFNVNTYKEILIYLRLCLVKDLDVPLSREILKHPCEYTPIIAAHLREKIKQSSVKLEQQPLIRYANLIRDLMIANPAPEPLCCMIELIGCLPIVHEHILKNLQWIKDQLSNTKEEIRELTSLLYALLLTFSAKDADFTIALKNLITQTNAKNLEAQHGALLAIGRCLEIKTEQCKKETYANGVELVKSSIESLVQNLKHQSPLLVSAACTSIGLLGRVGLLPLEDGKPLKNGSPDPKRMAVDTITKMDVVNCLLDIMNNAKLSPKVREKAARTLGLLCVAGKFPHSREILQGLLNTAKETKDIEVHFTIGESLVMCCQGVWSPEARNPWTTLPKDYMPIVNEPQADDSLEWLLNELLNMAKMSHPNAKQASSIWLLAVIKYCGEREPITKRLKLLQNVFMEFLCENNDIIQDVASKGLCVVYDTYKSQDLLETLVKQLTSGSRQVAQVSDDTKLFEEGQLGKSPVGGNLTTYKELCSLASDLNKPDLIYQFMHLANHNAMWNSKKGAAFGFTSIAEKCGEDLKNYLPVIIPKLYRYQYDPTPNIQSSMHNIWRVLVPEPGKILDTYYNEILADILANINSNQYRVRQSCCLALQDFLKGSANRSIHDAVDSMDELWTKLFRVMDDHHEQTRTTANRTGRILSKLCIRGCDISQGKMGVAMLQAILPILLNAGITSAVTEVRIISLQTVSELVTSAGAQLKPFLPKLIPALLQASGEMESTKLSYLSTRLGAQQRRDAQEALDSARASIAKSHFTTETVTKSLQYADASILEELVPKVIELMKGSVGLSTKIVCAHFITLLVVQMGRDVQPYTGKFLAVLINGLTDRNSVIREYNATAIGHLVATAKESSLDKLTLKLRKWYFEREDDSMRSAIAQTIQAIGIHNQDVIKSHSDVILPLVFFAMHAEKTPETERTLEIWKEIWSEQSPGTETGIRQNLKNICDILTTALESPSWTMKAQAANAVSTISAKLGVSMDAEHRNSLISILLAGLSGRTWNGKDRLLKALASICSHCKEAVKTDPNVDTSKIIEAVLKESKKDETVYKISALQALGDIVSSLEIDKFKEIYEIIQTIIIDDNESKDDDADLTAEETSKRRENDVKLKETAYETLGKAWPSNGESTQQIYRQQFVEHTVEYLPKLARSAQVSVVAALDRFVDKLTLLADEDLAEADEKSLELIVEDVLKAVRYALSIGKHTRLRKEALNVVYTLGTRLKGRRREKELDGLRRMFNGMLPDIAVDTQPEIKSRVVDIKKLLND</sequence>
<dbReference type="PANTHER" id="PTHR23346">
    <property type="entry name" value="TRANSLATIONAL ACTIVATOR GCN1-RELATED"/>
    <property type="match status" value="1"/>
</dbReference>
<feature type="domain" description="Proteasome adapter and scaffold protein ECM29 HEAT-repeat" evidence="7">
    <location>
        <begin position="1269"/>
        <end position="1432"/>
    </location>
</feature>
<dbReference type="InterPro" id="IPR055444">
    <property type="entry name" value="ARM_ECM29"/>
</dbReference>
<evidence type="ECO:0000313" key="9">
    <source>
        <dbReference type="Proteomes" id="UP001153712"/>
    </source>
</evidence>
<evidence type="ECO:0000259" key="7">
    <source>
        <dbReference type="Pfam" id="PF24492"/>
    </source>
</evidence>
<organism evidence="8 9">
    <name type="scientific">Phyllotreta striolata</name>
    <name type="common">Striped flea beetle</name>
    <name type="synonym">Crioceris striolata</name>
    <dbReference type="NCBI Taxonomy" id="444603"/>
    <lineage>
        <taxon>Eukaryota</taxon>
        <taxon>Metazoa</taxon>
        <taxon>Ecdysozoa</taxon>
        <taxon>Arthropoda</taxon>
        <taxon>Hexapoda</taxon>
        <taxon>Insecta</taxon>
        <taxon>Pterygota</taxon>
        <taxon>Neoptera</taxon>
        <taxon>Endopterygota</taxon>
        <taxon>Coleoptera</taxon>
        <taxon>Polyphaga</taxon>
        <taxon>Cucujiformia</taxon>
        <taxon>Chrysomeloidea</taxon>
        <taxon>Chrysomelidae</taxon>
        <taxon>Galerucinae</taxon>
        <taxon>Alticini</taxon>
        <taxon>Phyllotreta</taxon>
    </lineage>
</organism>
<evidence type="ECO:0000259" key="6">
    <source>
        <dbReference type="Pfam" id="PF23702"/>
    </source>
</evidence>
<dbReference type="Gene3D" id="1.25.10.10">
    <property type="entry name" value="Leucine-rich Repeat Variant"/>
    <property type="match status" value="4"/>
</dbReference>
<dbReference type="InterPro" id="IPR016024">
    <property type="entry name" value="ARM-type_fold"/>
</dbReference>
<comment type="subcellular location">
    <subcellularLocation>
        <location evidence="1">Cytoplasm</location>
    </subcellularLocation>
</comment>
<evidence type="ECO:0000313" key="8">
    <source>
        <dbReference type="EMBL" id="CAG9861828.1"/>
    </source>
</evidence>
<dbReference type="Pfam" id="PF23702">
    <property type="entry name" value="ARM_ECM29"/>
    <property type="match status" value="1"/>
</dbReference>
<proteinExistence type="predicted"/>